<keyword evidence="4 7" id="KW-1133">Transmembrane helix</keyword>
<evidence type="ECO:0000256" key="3">
    <source>
        <dbReference type="ARBA" id="ARBA00022692"/>
    </source>
</evidence>
<feature type="region of interest" description="Disordered" evidence="6">
    <location>
        <begin position="453"/>
        <end position="472"/>
    </location>
</feature>
<feature type="transmembrane region" description="Helical" evidence="7">
    <location>
        <begin position="23"/>
        <end position="47"/>
    </location>
</feature>
<comment type="subcellular location">
    <subcellularLocation>
        <location evidence="1">Membrane</location>
        <topology evidence="1">Multi-pass membrane protein</topology>
    </subcellularLocation>
</comment>
<feature type="transmembrane region" description="Helical" evidence="7">
    <location>
        <begin position="204"/>
        <end position="225"/>
    </location>
</feature>
<dbReference type="InterPro" id="IPR036259">
    <property type="entry name" value="MFS_trans_sf"/>
</dbReference>
<gene>
    <name evidence="8" type="ORF">M9Y10_040046</name>
</gene>
<dbReference type="PANTHER" id="PTHR19432:SF26">
    <property type="entry name" value="MAJOR FACILITATOR SUPERFAMILY (MFS) PROFILE DOMAIN-CONTAINING PROTEIN"/>
    <property type="match status" value="1"/>
</dbReference>
<evidence type="ECO:0000256" key="6">
    <source>
        <dbReference type="SAM" id="MobiDB-lite"/>
    </source>
</evidence>
<keyword evidence="9" id="KW-1185">Reference proteome</keyword>
<comment type="caution">
    <text evidence="8">The sequence shown here is derived from an EMBL/GenBank/DDBJ whole genome shotgun (WGS) entry which is preliminary data.</text>
</comment>
<feature type="transmembrane region" description="Helical" evidence="7">
    <location>
        <begin position="59"/>
        <end position="83"/>
    </location>
</feature>
<name>A0ABR2GQ75_9EUKA</name>
<feature type="transmembrane region" description="Helical" evidence="7">
    <location>
        <begin position="95"/>
        <end position="113"/>
    </location>
</feature>
<dbReference type="InterPro" id="IPR011701">
    <property type="entry name" value="MFS"/>
</dbReference>
<feature type="transmembrane region" description="Helical" evidence="7">
    <location>
        <begin position="170"/>
        <end position="192"/>
    </location>
</feature>
<feature type="transmembrane region" description="Helical" evidence="7">
    <location>
        <begin position="391"/>
        <end position="408"/>
    </location>
</feature>
<feature type="transmembrane region" description="Helical" evidence="7">
    <location>
        <begin position="335"/>
        <end position="354"/>
    </location>
</feature>
<evidence type="ECO:0000313" key="9">
    <source>
        <dbReference type="Proteomes" id="UP001470230"/>
    </source>
</evidence>
<sequence>MFDCINNKSDNWVPLCKREKLGYLHMFGIACGTLVANMLWANIFTIFEPIAMKIGLGGIIKTFLLFYGSLCGILLSPVIGVVSDALMLRWGRRRIFMVVGEVILLVGLFLMMYCIPLGRMASNKPDGHNGSQRAIFIIGWLVTLTAGNIIQTPARTICSDLSPPNQQVLMSNICTIYSGFGGVVTNLLGGLSLYKYTSLDQNQFILVIIISVSAGATILSCIVSPEEPLSEKPPTSNVFLQLWNALKKMPMPFLRVLIPFTCGNINNYQFGIQFSPFMGQTVFKGDNSPDAGPELNQRFQDGVSWTMICNCVNYGFQFVYGFLNTYVCKLLGMKILMAVGLAAMATGNLLFLFVKNKYAYIFIVLPIAFGNLVFNALGYAITPLCVPTEELAGYMALLNSFGSIGQQISNFGVGSGLGAINSSPGFKIGISCIFGYIGAIASFFMIIPDQNAVGDQDEDEDSNSSESGPASL</sequence>
<dbReference type="PANTHER" id="PTHR19432">
    <property type="entry name" value="SUGAR TRANSPORTER"/>
    <property type="match status" value="1"/>
</dbReference>
<dbReference type="Proteomes" id="UP001470230">
    <property type="component" value="Unassembled WGS sequence"/>
</dbReference>
<evidence type="ECO:0000256" key="5">
    <source>
        <dbReference type="ARBA" id="ARBA00023136"/>
    </source>
</evidence>
<feature type="transmembrane region" description="Helical" evidence="7">
    <location>
        <begin position="360"/>
        <end position="379"/>
    </location>
</feature>
<keyword evidence="2" id="KW-0813">Transport</keyword>
<reference evidence="8 9" key="1">
    <citation type="submission" date="2024-04" db="EMBL/GenBank/DDBJ databases">
        <title>Tritrichomonas musculus Genome.</title>
        <authorList>
            <person name="Alves-Ferreira E."/>
            <person name="Grigg M."/>
            <person name="Lorenzi H."/>
            <person name="Galac M."/>
        </authorList>
    </citation>
    <scope>NUCLEOTIDE SEQUENCE [LARGE SCALE GENOMIC DNA]</scope>
    <source>
        <strain evidence="8 9">EAF2021</strain>
    </source>
</reference>
<dbReference type="Pfam" id="PF07690">
    <property type="entry name" value="MFS_1"/>
    <property type="match status" value="1"/>
</dbReference>
<evidence type="ECO:0000256" key="4">
    <source>
        <dbReference type="ARBA" id="ARBA00022989"/>
    </source>
</evidence>
<proteinExistence type="predicted"/>
<feature type="transmembrane region" description="Helical" evidence="7">
    <location>
        <begin position="428"/>
        <end position="447"/>
    </location>
</feature>
<dbReference type="Gene3D" id="1.20.1250.20">
    <property type="entry name" value="MFS general substrate transporter like domains"/>
    <property type="match status" value="1"/>
</dbReference>
<accession>A0ABR2GQ75</accession>
<evidence type="ECO:0008006" key="10">
    <source>
        <dbReference type="Google" id="ProtNLM"/>
    </source>
</evidence>
<dbReference type="EMBL" id="JAPFFF010000069">
    <property type="protein sequence ID" value="KAK8836089.1"/>
    <property type="molecule type" value="Genomic_DNA"/>
</dbReference>
<dbReference type="SUPFAM" id="SSF103473">
    <property type="entry name" value="MFS general substrate transporter"/>
    <property type="match status" value="1"/>
</dbReference>
<evidence type="ECO:0000256" key="2">
    <source>
        <dbReference type="ARBA" id="ARBA00022448"/>
    </source>
</evidence>
<evidence type="ECO:0000256" key="7">
    <source>
        <dbReference type="SAM" id="Phobius"/>
    </source>
</evidence>
<organism evidence="8 9">
    <name type="scientific">Tritrichomonas musculus</name>
    <dbReference type="NCBI Taxonomy" id="1915356"/>
    <lineage>
        <taxon>Eukaryota</taxon>
        <taxon>Metamonada</taxon>
        <taxon>Parabasalia</taxon>
        <taxon>Tritrichomonadida</taxon>
        <taxon>Tritrichomonadidae</taxon>
        <taxon>Tritrichomonas</taxon>
    </lineage>
</organism>
<evidence type="ECO:0000256" key="1">
    <source>
        <dbReference type="ARBA" id="ARBA00004141"/>
    </source>
</evidence>
<protein>
    <recommendedName>
        <fullName evidence="10">Major facilitator superfamily transporter</fullName>
    </recommendedName>
</protein>
<evidence type="ECO:0000313" key="8">
    <source>
        <dbReference type="EMBL" id="KAK8836089.1"/>
    </source>
</evidence>
<keyword evidence="5 7" id="KW-0472">Membrane</keyword>
<keyword evidence="3 7" id="KW-0812">Transmembrane</keyword>